<proteinExistence type="predicted"/>
<dbReference type="Proteomes" id="UP001240150">
    <property type="component" value="Chromosome"/>
</dbReference>
<dbReference type="EMBL" id="CP126980">
    <property type="protein sequence ID" value="WIN00097.1"/>
    <property type="molecule type" value="Genomic_DNA"/>
</dbReference>
<gene>
    <name evidence="1" type="ORF">ACTOB_003779</name>
</gene>
<protein>
    <recommendedName>
        <fullName evidence="3">DUF5753 domain-containing protein</fullName>
    </recommendedName>
</protein>
<reference evidence="1 2" key="1">
    <citation type="submission" date="2023-06" db="EMBL/GenBank/DDBJ databases">
        <authorList>
            <person name="Yushchuk O."/>
            <person name="Binda E."/>
            <person name="Ruckert-Reed C."/>
            <person name="Fedorenko V."/>
            <person name="Kalinowski J."/>
            <person name="Marinelli F."/>
        </authorList>
    </citation>
    <scope>NUCLEOTIDE SEQUENCE [LARGE SCALE GENOMIC DNA]</scope>
    <source>
        <strain evidence="1 2">NRRL 3884</strain>
    </source>
</reference>
<keyword evidence="2" id="KW-1185">Reference proteome</keyword>
<organism evidence="1 2">
    <name type="scientific">Actinoplanes oblitus</name>
    <dbReference type="NCBI Taxonomy" id="3040509"/>
    <lineage>
        <taxon>Bacteria</taxon>
        <taxon>Bacillati</taxon>
        <taxon>Actinomycetota</taxon>
        <taxon>Actinomycetes</taxon>
        <taxon>Micromonosporales</taxon>
        <taxon>Micromonosporaceae</taxon>
        <taxon>Actinoplanes</taxon>
    </lineage>
</organism>
<name>A0ABY8WSY2_9ACTN</name>
<evidence type="ECO:0008006" key="3">
    <source>
        <dbReference type="Google" id="ProtNLM"/>
    </source>
</evidence>
<sequence>MSPFSNILAGVNLPELIFPLYRDDVQAMLHGRRLGTAEQEAMVTAL</sequence>
<dbReference type="RefSeq" id="WP_284921567.1">
    <property type="nucleotide sequence ID" value="NZ_CP126980.1"/>
</dbReference>
<accession>A0ABY8WSY2</accession>
<evidence type="ECO:0000313" key="2">
    <source>
        <dbReference type="Proteomes" id="UP001240150"/>
    </source>
</evidence>
<evidence type="ECO:0000313" key="1">
    <source>
        <dbReference type="EMBL" id="WIN00097.1"/>
    </source>
</evidence>